<reference evidence="2 3" key="1">
    <citation type="submission" date="2009-01" db="EMBL/GenBank/DDBJ databases">
        <authorList>
            <person name="Fulton L."/>
            <person name="Clifton S."/>
            <person name="Fulton B."/>
            <person name="Xu J."/>
            <person name="Minx P."/>
            <person name="Pepin K.H."/>
            <person name="Johnson M."/>
            <person name="Bhonagiri V."/>
            <person name="Nash W.E."/>
            <person name="Mardis E.R."/>
            <person name="Wilson R.K."/>
        </authorList>
    </citation>
    <scope>NUCLEOTIDE SEQUENCE [LARGE SCALE GENOMIC DNA]</scope>
    <source>
        <strain evidence="2 3">DSM 5476</strain>
    </source>
</reference>
<sequence>MVSAERQISNRCVQSIPSPGQRNTECPAQTQPKILTAAGLKRLVSTQQTVPSPLPKRWVAGLFTIVCRLSCAHLPLFLI</sequence>
<gene>
    <name evidence="2" type="ORF">CLOSTMETH_00917</name>
</gene>
<dbReference type="Proteomes" id="UP000003340">
    <property type="component" value="Unassembled WGS sequence"/>
</dbReference>
<organism evidence="2 3">
    <name type="scientific">[Clostridium] methylpentosum DSM 5476</name>
    <dbReference type="NCBI Taxonomy" id="537013"/>
    <lineage>
        <taxon>Bacteria</taxon>
        <taxon>Bacillati</taxon>
        <taxon>Bacillota</taxon>
        <taxon>Clostridia</taxon>
        <taxon>Eubacteriales</taxon>
        <taxon>Oscillospiraceae</taxon>
        <taxon>Oscillospiraceae incertae sedis</taxon>
    </lineage>
</organism>
<evidence type="ECO:0000313" key="2">
    <source>
        <dbReference type="EMBL" id="EEG31371.1"/>
    </source>
</evidence>
<proteinExistence type="predicted"/>
<comment type="caution">
    <text evidence="2">The sequence shown here is derived from an EMBL/GenBank/DDBJ whole genome shotgun (WGS) entry which is preliminary data.</text>
</comment>
<reference evidence="2 3" key="2">
    <citation type="submission" date="2009-02" db="EMBL/GenBank/DDBJ databases">
        <title>Draft genome sequence of Clostridium methylpentosum (DSM 5476).</title>
        <authorList>
            <person name="Sudarsanam P."/>
            <person name="Ley R."/>
            <person name="Guruge J."/>
            <person name="Turnbaugh P.J."/>
            <person name="Mahowald M."/>
            <person name="Liep D."/>
            <person name="Gordon J."/>
        </authorList>
    </citation>
    <scope>NUCLEOTIDE SEQUENCE [LARGE SCALE GENOMIC DNA]</scope>
    <source>
        <strain evidence="2 3">DSM 5476</strain>
    </source>
</reference>
<accession>C0EAQ3</accession>
<dbReference type="AlphaFoldDB" id="C0EAQ3"/>
<name>C0EAQ3_9FIRM</name>
<evidence type="ECO:0000313" key="3">
    <source>
        <dbReference type="Proteomes" id="UP000003340"/>
    </source>
</evidence>
<feature type="region of interest" description="Disordered" evidence="1">
    <location>
        <begin position="1"/>
        <end position="28"/>
    </location>
</feature>
<dbReference type="EMBL" id="ACEC01000035">
    <property type="protein sequence ID" value="EEG31371.1"/>
    <property type="molecule type" value="Genomic_DNA"/>
</dbReference>
<dbReference type="STRING" id="537013.CLOSTMETH_00917"/>
<evidence type="ECO:0000256" key="1">
    <source>
        <dbReference type="SAM" id="MobiDB-lite"/>
    </source>
</evidence>
<dbReference type="HOGENOM" id="CLU_2599864_0_0_9"/>
<protein>
    <submittedName>
        <fullName evidence="2">Uncharacterized protein</fullName>
    </submittedName>
</protein>
<keyword evidence="3" id="KW-1185">Reference proteome</keyword>